<dbReference type="SUPFAM" id="SSF48452">
    <property type="entry name" value="TPR-like"/>
    <property type="match status" value="1"/>
</dbReference>
<name>A0A1E7EY12_9STRA</name>
<evidence type="ECO:0000256" key="1">
    <source>
        <dbReference type="SAM" id="MobiDB-lite"/>
    </source>
</evidence>
<dbReference type="AlphaFoldDB" id="A0A1E7EY12"/>
<reference evidence="2 3" key="1">
    <citation type="submission" date="2016-09" db="EMBL/GenBank/DDBJ databases">
        <title>Extensive genetic diversity and differential bi-allelic expression allows diatom success in the polar Southern Ocean.</title>
        <authorList>
            <consortium name="DOE Joint Genome Institute"/>
            <person name="Mock T."/>
            <person name="Otillar R.P."/>
            <person name="Strauss J."/>
            <person name="Dupont C."/>
            <person name="Frickenhaus S."/>
            <person name="Maumus F."/>
            <person name="Mcmullan M."/>
            <person name="Sanges R."/>
            <person name="Schmutz J."/>
            <person name="Toseland A."/>
            <person name="Valas R."/>
            <person name="Veluchamy A."/>
            <person name="Ward B.J."/>
            <person name="Allen A."/>
            <person name="Barry K."/>
            <person name="Falciatore A."/>
            <person name="Ferrante M."/>
            <person name="Fortunato A.E."/>
            <person name="Gloeckner G."/>
            <person name="Gruber A."/>
            <person name="Hipkin R."/>
            <person name="Janech M."/>
            <person name="Kroth P."/>
            <person name="Leese F."/>
            <person name="Lindquist E."/>
            <person name="Lyon B.R."/>
            <person name="Martin J."/>
            <person name="Mayer C."/>
            <person name="Parker M."/>
            <person name="Quesneville H."/>
            <person name="Raymond J."/>
            <person name="Uhlig C."/>
            <person name="Valentin K.U."/>
            <person name="Worden A.Z."/>
            <person name="Armbrust E.V."/>
            <person name="Bowler C."/>
            <person name="Green B."/>
            <person name="Moulton V."/>
            <person name="Van Oosterhout C."/>
            <person name="Grigoriev I."/>
        </authorList>
    </citation>
    <scope>NUCLEOTIDE SEQUENCE [LARGE SCALE GENOMIC DNA]</scope>
    <source>
        <strain evidence="2 3">CCMP1102</strain>
    </source>
</reference>
<evidence type="ECO:0000313" key="3">
    <source>
        <dbReference type="Proteomes" id="UP000095751"/>
    </source>
</evidence>
<feature type="region of interest" description="Disordered" evidence="1">
    <location>
        <begin position="131"/>
        <end position="152"/>
    </location>
</feature>
<dbReference type="EMBL" id="KV784370">
    <property type="protein sequence ID" value="OEU10851.1"/>
    <property type="molecule type" value="Genomic_DNA"/>
</dbReference>
<sequence>MTLSSLSASVNSSPSPSTPSSSDACQLYHLYAQQLNNSAALCIEIGHYERAISSLKRALSLISKAIENNLEYGEACECYQCSLDGCIIISENNPPVIDYNGNIASTGTSDVDTIWDPMNDEYDDDEIESCLVPSDDDDDDDDEDVIADGDNRETNDYGYGGEYIYRRPIRVSREGHHMGSALYLIITFNLAIAHHLGTSTSTSSGISIDLVPTTTVSDKNREAIIGKTLQLYKIALEWHLRLSNRNCLQDQYESDDSRMDPEQGTSLFSSSIRFKMVIYNNLSQMYRVIHNHSMHQLYTQQLLSTLMVVIE</sequence>
<protein>
    <submittedName>
        <fullName evidence="2">Uncharacterized protein</fullName>
    </submittedName>
</protein>
<feature type="region of interest" description="Disordered" evidence="1">
    <location>
        <begin position="1"/>
        <end position="20"/>
    </location>
</feature>
<organism evidence="2 3">
    <name type="scientific">Fragilariopsis cylindrus CCMP1102</name>
    <dbReference type="NCBI Taxonomy" id="635003"/>
    <lineage>
        <taxon>Eukaryota</taxon>
        <taxon>Sar</taxon>
        <taxon>Stramenopiles</taxon>
        <taxon>Ochrophyta</taxon>
        <taxon>Bacillariophyta</taxon>
        <taxon>Bacillariophyceae</taxon>
        <taxon>Bacillariophycidae</taxon>
        <taxon>Bacillariales</taxon>
        <taxon>Bacillariaceae</taxon>
        <taxon>Fragilariopsis</taxon>
    </lineage>
</organism>
<dbReference type="OrthoDB" id="53736at2759"/>
<dbReference type="KEGG" id="fcy:FRACYDRAFT_246724"/>
<gene>
    <name evidence="2" type="ORF">FRACYDRAFT_246724</name>
</gene>
<dbReference type="Proteomes" id="UP000095751">
    <property type="component" value="Unassembled WGS sequence"/>
</dbReference>
<keyword evidence="3" id="KW-1185">Reference proteome</keyword>
<accession>A0A1E7EY12</accession>
<dbReference type="InParanoid" id="A0A1E7EY12"/>
<evidence type="ECO:0000313" key="2">
    <source>
        <dbReference type="EMBL" id="OEU10851.1"/>
    </source>
</evidence>
<proteinExistence type="predicted"/>
<feature type="compositionally biased region" description="Acidic residues" evidence="1">
    <location>
        <begin position="131"/>
        <end position="147"/>
    </location>
</feature>
<dbReference type="InterPro" id="IPR011990">
    <property type="entry name" value="TPR-like_helical_dom_sf"/>
</dbReference>